<evidence type="ECO:0000259" key="3">
    <source>
        <dbReference type="Pfam" id="PF13439"/>
    </source>
</evidence>
<keyword evidence="4" id="KW-0328">Glycosyltransferase</keyword>
<evidence type="ECO:0000259" key="2">
    <source>
        <dbReference type="Pfam" id="PF00534"/>
    </source>
</evidence>
<dbReference type="AlphaFoldDB" id="D8PHI4"/>
<dbReference type="Proteomes" id="UP000001660">
    <property type="component" value="Chromosome"/>
</dbReference>
<dbReference type="Pfam" id="PF00534">
    <property type="entry name" value="Glycos_transf_1"/>
    <property type="match status" value="1"/>
</dbReference>
<dbReference type="eggNOG" id="COG0438">
    <property type="taxonomic scope" value="Bacteria"/>
</dbReference>
<evidence type="ECO:0000256" key="1">
    <source>
        <dbReference type="ARBA" id="ARBA00022679"/>
    </source>
</evidence>
<dbReference type="Pfam" id="PF13439">
    <property type="entry name" value="Glyco_transf_4"/>
    <property type="match status" value="1"/>
</dbReference>
<keyword evidence="1 4" id="KW-0808">Transferase</keyword>
<reference evidence="4 5" key="1">
    <citation type="journal article" date="2010" name="Proc. Natl. Acad. Sci. U.S.A.">
        <title>A Nitrospira metagenome illuminates the physiology and evolution of globally important nitrite-oxidizing bacteria.</title>
        <authorList>
            <person name="Lucker S."/>
            <person name="Wagner M."/>
            <person name="Maixner F."/>
            <person name="Pelletier E."/>
            <person name="Koch H."/>
            <person name="Vacherie B."/>
            <person name="Rattei T."/>
            <person name="Sinninghe Damste J."/>
            <person name="Spieck E."/>
            <person name="Le Paslier D."/>
            <person name="Daims H."/>
        </authorList>
    </citation>
    <scope>NUCLEOTIDE SEQUENCE [LARGE SCALE GENOMIC DNA]</scope>
</reference>
<accession>D8PHI4</accession>
<evidence type="ECO:0000313" key="4">
    <source>
        <dbReference type="EMBL" id="CBK42721.1"/>
    </source>
</evidence>
<evidence type="ECO:0000313" key="5">
    <source>
        <dbReference type="Proteomes" id="UP000001660"/>
    </source>
</evidence>
<dbReference type="OrthoDB" id="9802525at2"/>
<dbReference type="EMBL" id="FP929003">
    <property type="protein sequence ID" value="CBK42721.1"/>
    <property type="molecule type" value="Genomic_DNA"/>
</dbReference>
<dbReference type="GO" id="GO:0016757">
    <property type="term" value="F:glycosyltransferase activity"/>
    <property type="evidence" value="ECO:0007669"/>
    <property type="project" value="UniProtKB-KW"/>
</dbReference>
<dbReference type="CAZy" id="GT4">
    <property type="family name" value="Glycosyltransferase Family 4"/>
</dbReference>
<dbReference type="PANTHER" id="PTHR46401:SF2">
    <property type="entry name" value="GLYCOSYLTRANSFERASE WBBK-RELATED"/>
    <property type="match status" value="1"/>
</dbReference>
<feature type="domain" description="Glycosyl transferase family 1" evidence="2">
    <location>
        <begin position="190"/>
        <end position="342"/>
    </location>
</feature>
<gene>
    <name evidence="4" type="ORF">NIDE3025</name>
</gene>
<feature type="domain" description="Glycosyltransferase subfamily 4-like N-terminal" evidence="3">
    <location>
        <begin position="15"/>
        <end position="167"/>
    </location>
</feature>
<dbReference type="SUPFAM" id="SSF53756">
    <property type="entry name" value="UDP-Glycosyltransferase/glycogen phosphorylase"/>
    <property type="match status" value="1"/>
</dbReference>
<dbReference type="HOGENOM" id="CLU_009583_27_6_0"/>
<dbReference type="FunFam" id="3.40.50.2000:FF:000119">
    <property type="entry name" value="Glycosyl transferase group 1"/>
    <property type="match status" value="1"/>
</dbReference>
<sequence length="367" mass="40468">MRIGIDAASIVGDKGGVGWHTYHLLRSLLALDEQVEYVGYLRPGSLQAGRLAGWPVHDRLRWVETPRWLMPCRGVWDTLDLYHGPNFKMHTTGRSGGIVTIHDLWLARHPEYSRKLLGQAGSSRRAIATANRARRVVTVSEFSAREIEALYGIPRERVVVIHNGVTEEFSPVQDEQGMDALRARWAIPSAGFILFVGGADPRKNHRVFLQAVAQSRSQLGGRAILLVGDAEHPQGSYLATARSLGLEQDVRCTGRLNREDLRRLYSSADVFVFPSLYEGFGMPVLEAMACGAPTITSSTSSLPEVAGDAAVLVNPEDAEALGAAMVKVLSELALRQQLRDRGFARARLFTWQQAALRTSALYRELCA</sequence>
<dbReference type="GO" id="GO:0009103">
    <property type="term" value="P:lipopolysaccharide biosynthetic process"/>
    <property type="evidence" value="ECO:0007669"/>
    <property type="project" value="TreeGrafter"/>
</dbReference>
<dbReference type="STRING" id="330214.NIDE3025"/>
<dbReference type="PANTHER" id="PTHR46401">
    <property type="entry name" value="GLYCOSYLTRANSFERASE WBBK-RELATED"/>
    <property type="match status" value="1"/>
</dbReference>
<dbReference type="Gene3D" id="3.40.50.2000">
    <property type="entry name" value="Glycogen Phosphorylase B"/>
    <property type="match status" value="2"/>
</dbReference>
<proteinExistence type="predicted"/>
<dbReference type="InterPro" id="IPR028098">
    <property type="entry name" value="Glyco_trans_4-like_N"/>
</dbReference>
<dbReference type="EC" id="2.4.1.-" evidence="4"/>
<keyword evidence="5" id="KW-1185">Reference proteome</keyword>
<organism evidence="4 5">
    <name type="scientific">Nitrospira defluvii</name>
    <dbReference type="NCBI Taxonomy" id="330214"/>
    <lineage>
        <taxon>Bacteria</taxon>
        <taxon>Pseudomonadati</taxon>
        <taxon>Nitrospirota</taxon>
        <taxon>Nitrospiria</taxon>
        <taxon>Nitrospirales</taxon>
        <taxon>Nitrospiraceae</taxon>
        <taxon>Nitrospira</taxon>
    </lineage>
</organism>
<dbReference type="InterPro" id="IPR001296">
    <property type="entry name" value="Glyco_trans_1"/>
</dbReference>
<name>D8PHI4_9BACT</name>
<dbReference type="KEGG" id="nde:NIDE3025"/>
<protein>
    <submittedName>
        <fullName evidence="4">Putative Mannosyltransferase</fullName>
        <ecNumber evidence="4">2.4.1.-</ecNumber>
    </submittedName>
</protein>
<dbReference type="CDD" id="cd03809">
    <property type="entry name" value="GT4_MtfB-like"/>
    <property type="match status" value="1"/>
</dbReference>